<dbReference type="Proteomes" id="UP001159364">
    <property type="component" value="Linkage Group LG03"/>
</dbReference>
<feature type="signal peptide" evidence="17">
    <location>
        <begin position="1"/>
        <end position="28"/>
    </location>
</feature>
<dbReference type="GO" id="GO:0030247">
    <property type="term" value="F:polysaccharide binding"/>
    <property type="evidence" value="ECO:0007669"/>
    <property type="project" value="InterPro"/>
</dbReference>
<evidence type="ECO:0000256" key="12">
    <source>
        <dbReference type="ARBA" id="ARBA00023180"/>
    </source>
</evidence>
<dbReference type="FunFam" id="1.10.510.10:FF:000161">
    <property type="entry name" value="Wall-associated receptor kinase-like 20"/>
    <property type="match status" value="1"/>
</dbReference>
<keyword evidence="6 17" id="KW-0732">Signal</keyword>
<evidence type="ECO:0000256" key="10">
    <source>
        <dbReference type="ARBA" id="ARBA00022989"/>
    </source>
</evidence>
<evidence type="ECO:0000256" key="6">
    <source>
        <dbReference type="ARBA" id="ARBA00022729"/>
    </source>
</evidence>
<dbReference type="GO" id="GO:0005886">
    <property type="term" value="C:plasma membrane"/>
    <property type="evidence" value="ECO:0007669"/>
    <property type="project" value="UniProtKB-ARBA"/>
</dbReference>
<dbReference type="InterPro" id="IPR025287">
    <property type="entry name" value="WAK_GUB"/>
</dbReference>
<feature type="binding site" evidence="15">
    <location>
        <position position="368"/>
    </location>
    <ligand>
        <name>ATP</name>
        <dbReference type="ChEBI" id="CHEBI:30616"/>
    </ligand>
</feature>
<dbReference type="PANTHER" id="PTHR46008:SF2">
    <property type="entry name" value="LEAF RUST 10 DISEASE-RESISTANCE LOCUS RECEPTOR-LIKE PROTEIN KINASE-LIKE 1.4"/>
    <property type="match status" value="1"/>
</dbReference>
<evidence type="ECO:0000256" key="8">
    <source>
        <dbReference type="ARBA" id="ARBA00022777"/>
    </source>
</evidence>
<dbReference type="EC" id="2.7.11.1" evidence="2"/>
<evidence type="ECO:0000256" key="2">
    <source>
        <dbReference type="ARBA" id="ARBA00012513"/>
    </source>
</evidence>
<reference evidence="19 20" key="1">
    <citation type="submission" date="2021-09" db="EMBL/GenBank/DDBJ databases">
        <title>Genomic insights and catalytic innovation underlie evolution of tropane alkaloids biosynthesis.</title>
        <authorList>
            <person name="Wang Y.-J."/>
            <person name="Tian T."/>
            <person name="Huang J.-P."/>
            <person name="Huang S.-X."/>
        </authorList>
    </citation>
    <scope>NUCLEOTIDE SEQUENCE [LARGE SCALE GENOMIC DNA]</scope>
    <source>
        <strain evidence="19">KIB-2018</strain>
        <tissue evidence="19">Leaf</tissue>
    </source>
</reference>
<dbReference type="GO" id="GO:0005524">
    <property type="term" value="F:ATP binding"/>
    <property type="evidence" value="ECO:0007669"/>
    <property type="project" value="UniProtKB-UniRule"/>
</dbReference>
<dbReference type="InterPro" id="IPR017441">
    <property type="entry name" value="Protein_kinase_ATP_BS"/>
</dbReference>
<keyword evidence="7 15" id="KW-0547">Nucleotide-binding</keyword>
<accession>A0AAV8TS79</accession>
<evidence type="ECO:0000256" key="3">
    <source>
        <dbReference type="ARBA" id="ARBA00022527"/>
    </source>
</evidence>
<dbReference type="Gene3D" id="1.10.510.10">
    <property type="entry name" value="Transferase(Phosphotransferase) domain 1"/>
    <property type="match status" value="1"/>
</dbReference>
<evidence type="ECO:0000256" key="1">
    <source>
        <dbReference type="ARBA" id="ARBA00004167"/>
    </source>
</evidence>
<dbReference type="PANTHER" id="PTHR46008">
    <property type="entry name" value="LEAF RUST 10 DISEASE-RESISTANCE LOCUS RECEPTOR-LIKE PROTEIN KINASE-LIKE 1.4"/>
    <property type="match status" value="1"/>
</dbReference>
<evidence type="ECO:0000256" key="15">
    <source>
        <dbReference type="PROSITE-ProRule" id="PRU10141"/>
    </source>
</evidence>
<dbReference type="Pfam" id="PF07714">
    <property type="entry name" value="PK_Tyr_Ser-Thr"/>
    <property type="match status" value="1"/>
</dbReference>
<keyword evidence="8" id="KW-0418">Kinase</keyword>
<keyword evidence="3" id="KW-0723">Serine/threonine-protein kinase</keyword>
<gene>
    <name evidence="19" type="ORF">K2173_008233</name>
</gene>
<dbReference type="PROSITE" id="PS00108">
    <property type="entry name" value="PROTEIN_KINASE_ST"/>
    <property type="match status" value="1"/>
</dbReference>
<feature type="domain" description="Protein kinase" evidence="18">
    <location>
        <begin position="340"/>
        <end position="615"/>
    </location>
</feature>
<dbReference type="EMBL" id="JAIWQS010000003">
    <property type="protein sequence ID" value="KAJ8769826.1"/>
    <property type="molecule type" value="Genomic_DNA"/>
</dbReference>
<evidence type="ECO:0000256" key="5">
    <source>
        <dbReference type="ARBA" id="ARBA00022692"/>
    </source>
</evidence>
<evidence type="ECO:0000256" key="11">
    <source>
        <dbReference type="ARBA" id="ARBA00023136"/>
    </source>
</evidence>
<comment type="catalytic activity">
    <reaction evidence="13">
        <text>L-threonyl-[protein] + ATP = O-phospho-L-threonyl-[protein] + ADP + H(+)</text>
        <dbReference type="Rhea" id="RHEA:46608"/>
        <dbReference type="Rhea" id="RHEA-COMP:11060"/>
        <dbReference type="Rhea" id="RHEA-COMP:11605"/>
        <dbReference type="ChEBI" id="CHEBI:15378"/>
        <dbReference type="ChEBI" id="CHEBI:30013"/>
        <dbReference type="ChEBI" id="CHEBI:30616"/>
        <dbReference type="ChEBI" id="CHEBI:61977"/>
        <dbReference type="ChEBI" id="CHEBI:456216"/>
        <dbReference type="EC" id="2.7.11.1"/>
    </reaction>
</comment>
<evidence type="ECO:0000256" key="4">
    <source>
        <dbReference type="ARBA" id="ARBA00022679"/>
    </source>
</evidence>
<dbReference type="SMART" id="SM00220">
    <property type="entry name" value="S_TKc"/>
    <property type="match status" value="1"/>
</dbReference>
<feature type="compositionally biased region" description="Basic and acidic residues" evidence="16">
    <location>
        <begin position="646"/>
        <end position="656"/>
    </location>
</feature>
<evidence type="ECO:0000313" key="19">
    <source>
        <dbReference type="EMBL" id="KAJ8769826.1"/>
    </source>
</evidence>
<dbReference type="SUPFAM" id="SSF56112">
    <property type="entry name" value="Protein kinase-like (PK-like)"/>
    <property type="match status" value="1"/>
</dbReference>
<feature type="chain" id="PRO_5043597255" description="non-specific serine/threonine protein kinase" evidence="17">
    <location>
        <begin position="29"/>
        <end position="680"/>
    </location>
</feature>
<dbReference type="InterPro" id="IPR011009">
    <property type="entry name" value="Kinase-like_dom_sf"/>
</dbReference>
<name>A0AAV8TS79_9ROSI</name>
<evidence type="ECO:0000256" key="16">
    <source>
        <dbReference type="SAM" id="MobiDB-lite"/>
    </source>
</evidence>
<dbReference type="PROSITE" id="PS00107">
    <property type="entry name" value="PROTEIN_KINASE_ATP"/>
    <property type="match status" value="1"/>
</dbReference>
<organism evidence="19 20">
    <name type="scientific">Erythroxylum novogranatense</name>
    <dbReference type="NCBI Taxonomy" id="1862640"/>
    <lineage>
        <taxon>Eukaryota</taxon>
        <taxon>Viridiplantae</taxon>
        <taxon>Streptophyta</taxon>
        <taxon>Embryophyta</taxon>
        <taxon>Tracheophyta</taxon>
        <taxon>Spermatophyta</taxon>
        <taxon>Magnoliopsida</taxon>
        <taxon>eudicotyledons</taxon>
        <taxon>Gunneridae</taxon>
        <taxon>Pentapetalae</taxon>
        <taxon>rosids</taxon>
        <taxon>fabids</taxon>
        <taxon>Malpighiales</taxon>
        <taxon>Erythroxylaceae</taxon>
        <taxon>Erythroxylum</taxon>
    </lineage>
</organism>
<dbReference type="InterPro" id="IPR001245">
    <property type="entry name" value="Ser-Thr/Tyr_kinase_cat_dom"/>
</dbReference>
<feature type="compositionally biased region" description="Polar residues" evidence="16">
    <location>
        <begin position="661"/>
        <end position="680"/>
    </location>
</feature>
<sequence>MPNLLMIFCSPRISPLLTLLIVTTLLLAKKISCVDSQYLACKPKSCGDGQNISFPFYIRNQQNASCGYPRFEVFCGRNGKPILPIGGNQYVIHRIFYQNQSVRVSNEAVFAGNTSCFRPIQNMSLPEDRFKLSSNQNKSLLLSVCNRTMVLNDTELMRYNIGCYGDNTRNDSVIAMLENDPLLSYKLKQCSNVVKVPVTLEEDRPEGGEMLLKRALERGFMLNWTASNCSECEKSGGRCGFDSKMFQFKCYCPDRPHSRSCKPENDKLKLELGLGIGIGGSFILTLLYAVWHQCTRRQGSSKFLSKNSFSSTSSKADTEGEYLGVPIFSYNELREATKYFCCENELGDGGFGIVYYGKLPDGREVAVKRLYEHNYRKVEQFMNEVQILTRLRHKNLVSLYGCTSRHSRQLLLVYEYISNGTVADHLHGEQAKSSPLTWPIRMSIALETACALVYLHASGIIHRDVKTNNILLDDKFCVKVADFGISRLFPNDVTHVSTIPQGSPGYVDPEYHKFYQLTDKSDVYSFGVVLIELISSMPAVDITRDCDEINLSNLAVSKIQERAHHELIDPCLGCESDENVKRMATAVAELAFQCLQQKKEMRPSMEKVLEELKRIEVGESIESQQEMQNKVNVLNDVVLTSSPPNTHEDALLKEARPPSPKSVTENWYSACSTSTSGSGL</sequence>
<keyword evidence="4" id="KW-0808">Transferase</keyword>
<feature type="region of interest" description="Disordered" evidence="16">
    <location>
        <begin position="639"/>
        <end position="680"/>
    </location>
</feature>
<keyword evidence="5" id="KW-0812">Transmembrane</keyword>
<keyword evidence="9 15" id="KW-0067">ATP-binding</keyword>
<keyword evidence="11" id="KW-0472">Membrane</keyword>
<comment type="caution">
    <text evidence="19">The sequence shown here is derived from an EMBL/GenBank/DDBJ whole genome shotgun (WGS) entry which is preliminary data.</text>
</comment>
<dbReference type="InterPro" id="IPR008271">
    <property type="entry name" value="Ser/Thr_kinase_AS"/>
</dbReference>
<dbReference type="Pfam" id="PF14380">
    <property type="entry name" value="WAK_assoc"/>
    <property type="match status" value="1"/>
</dbReference>
<keyword evidence="12" id="KW-0325">Glycoprotein</keyword>
<dbReference type="InterPro" id="IPR032872">
    <property type="entry name" value="WAK_assoc_C"/>
</dbReference>
<proteinExistence type="predicted"/>
<protein>
    <recommendedName>
        <fullName evidence="2">non-specific serine/threonine protein kinase</fullName>
        <ecNumber evidence="2">2.7.11.1</ecNumber>
    </recommendedName>
</protein>
<dbReference type="InterPro" id="IPR000719">
    <property type="entry name" value="Prot_kinase_dom"/>
</dbReference>
<keyword evidence="20" id="KW-1185">Reference proteome</keyword>
<evidence type="ECO:0000313" key="20">
    <source>
        <dbReference type="Proteomes" id="UP001159364"/>
    </source>
</evidence>
<evidence type="ECO:0000256" key="9">
    <source>
        <dbReference type="ARBA" id="ARBA00022840"/>
    </source>
</evidence>
<keyword evidence="10" id="KW-1133">Transmembrane helix</keyword>
<evidence type="ECO:0000259" key="18">
    <source>
        <dbReference type="PROSITE" id="PS50011"/>
    </source>
</evidence>
<dbReference type="Pfam" id="PF13947">
    <property type="entry name" value="GUB_WAK_bind"/>
    <property type="match status" value="1"/>
</dbReference>
<comment type="subcellular location">
    <subcellularLocation>
        <location evidence="1">Membrane</location>
        <topology evidence="1">Single-pass membrane protein</topology>
    </subcellularLocation>
</comment>
<dbReference type="Gene3D" id="3.30.200.20">
    <property type="entry name" value="Phosphorylase Kinase, domain 1"/>
    <property type="match status" value="1"/>
</dbReference>
<comment type="catalytic activity">
    <reaction evidence="14">
        <text>L-seryl-[protein] + ATP = O-phospho-L-seryl-[protein] + ADP + H(+)</text>
        <dbReference type="Rhea" id="RHEA:17989"/>
        <dbReference type="Rhea" id="RHEA-COMP:9863"/>
        <dbReference type="Rhea" id="RHEA-COMP:11604"/>
        <dbReference type="ChEBI" id="CHEBI:15378"/>
        <dbReference type="ChEBI" id="CHEBI:29999"/>
        <dbReference type="ChEBI" id="CHEBI:30616"/>
        <dbReference type="ChEBI" id="CHEBI:83421"/>
        <dbReference type="ChEBI" id="CHEBI:456216"/>
        <dbReference type="EC" id="2.7.11.1"/>
    </reaction>
</comment>
<evidence type="ECO:0000256" key="13">
    <source>
        <dbReference type="ARBA" id="ARBA00047899"/>
    </source>
</evidence>
<dbReference type="GO" id="GO:0004674">
    <property type="term" value="F:protein serine/threonine kinase activity"/>
    <property type="evidence" value="ECO:0007669"/>
    <property type="project" value="UniProtKB-KW"/>
</dbReference>
<evidence type="ECO:0000256" key="7">
    <source>
        <dbReference type="ARBA" id="ARBA00022741"/>
    </source>
</evidence>
<evidence type="ECO:0000256" key="17">
    <source>
        <dbReference type="SAM" id="SignalP"/>
    </source>
</evidence>
<evidence type="ECO:0000256" key="14">
    <source>
        <dbReference type="ARBA" id="ARBA00048679"/>
    </source>
</evidence>
<dbReference type="AlphaFoldDB" id="A0AAV8TS79"/>
<dbReference type="PROSITE" id="PS50011">
    <property type="entry name" value="PROTEIN_KINASE_DOM"/>
    <property type="match status" value="1"/>
</dbReference>